<name>A0AAD6TST3_9AGAR</name>
<evidence type="ECO:0000313" key="2">
    <source>
        <dbReference type="Proteomes" id="UP001222325"/>
    </source>
</evidence>
<comment type="caution">
    <text evidence="1">The sequence shown here is derived from an EMBL/GenBank/DDBJ whole genome shotgun (WGS) entry which is preliminary data.</text>
</comment>
<gene>
    <name evidence="1" type="ORF">B0H15DRAFT_656968</name>
</gene>
<accession>A0AAD6TST3</accession>
<proteinExistence type="predicted"/>
<evidence type="ECO:0000313" key="1">
    <source>
        <dbReference type="EMBL" id="KAJ7075378.1"/>
    </source>
</evidence>
<dbReference type="Gene3D" id="3.80.10.10">
    <property type="entry name" value="Ribonuclease Inhibitor"/>
    <property type="match status" value="1"/>
</dbReference>
<sequence length="513" mass="56296">MARSTRKTRTTSLRLVSTPQDQCLRNSDLFEQILHQMWVPTDGAAHRASQLKAFRRSLLAAALTCRDFSLSAVKLLWRSLDNLLPLLRLLPSFTFVEDDGIYNLGGIIADSDWTVFDRFAAYVRDIVYVKSRREVNPLAYVRLAMRNSRVLLPNLSQFECSCGDPPGAEIILCIAPALVSVTLRSSSTSSTSAFLDMFAPNSPALSHLTISNQPRSVFSVCSAFRTLKSIELRQIQGPGAGCDSALVAIGSLPGLQSLTTDFSGWDHDKMDAAGSDDLFGALTCLNIAATSSRLHRRIPLFLPKISSPALRSINIAKSAYAEAGDSEAFKAIACCIATRWPTALKHLSLSGISCTQDDFASMEGITGLLTLNLDNILQGPLSDARVLAIVGAWSALTSASLEGAEADIAFFRCVAQHCGALRTLRVGFFPAELPPVESTPVRAHPLRALTLCSVRGSEYRWDQLDLHPVARHFDRMFPRLVEIKGEGYRHRWADVAKLVSLCQDVRRTAWEQQ</sequence>
<keyword evidence="2" id="KW-1185">Reference proteome</keyword>
<protein>
    <submittedName>
        <fullName evidence="1">Uncharacterized protein</fullName>
    </submittedName>
</protein>
<dbReference type="Proteomes" id="UP001222325">
    <property type="component" value="Unassembled WGS sequence"/>
</dbReference>
<dbReference type="AlphaFoldDB" id="A0AAD6TST3"/>
<reference evidence="1" key="1">
    <citation type="submission" date="2023-03" db="EMBL/GenBank/DDBJ databases">
        <title>Massive genome expansion in bonnet fungi (Mycena s.s.) driven by repeated elements and novel gene families across ecological guilds.</title>
        <authorList>
            <consortium name="Lawrence Berkeley National Laboratory"/>
            <person name="Harder C.B."/>
            <person name="Miyauchi S."/>
            <person name="Viragh M."/>
            <person name="Kuo A."/>
            <person name="Thoen E."/>
            <person name="Andreopoulos B."/>
            <person name="Lu D."/>
            <person name="Skrede I."/>
            <person name="Drula E."/>
            <person name="Henrissat B."/>
            <person name="Morin E."/>
            <person name="Kohler A."/>
            <person name="Barry K."/>
            <person name="LaButti K."/>
            <person name="Morin E."/>
            <person name="Salamov A."/>
            <person name="Lipzen A."/>
            <person name="Mereny Z."/>
            <person name="Hegedus B."/>
            <person name="Baldrian P."/>
            <person name="Stursova M."/>
            <person name="Weitz H."/>
            <person name="Taylor A."/>
            <person name="Grigoriev I.V."/>
            <person name="Nagy L.G."/>
            <person name="Martin F."/>
            <person name="Kauserud H."/>
        </authorList>
    </citation>
    <scope>NUCLEOTIDE SEQUENCE</scope>
    <source>
        <strain evidence="1">CBHHK173m</strain>
    </source>
</reference>
<organism evidence="1 2">
    <name type="scientific">Mycena belliarum</name>
    <dbReference type="NCBI Taxonomy" id="1033014"/>
    <lineage>
        <taxon>Eukaryota</taxon>
        <taxon>Fungi</taxon>
        <taxon>Dikarya</taxon>
        <taxon>Basidiomycota</taxon>
        <taxon>Agaricomycotina</taxon>
        <taxon>Agaricomycetes</taxon>
        <taxon>Agaricomycetidae</taxon>
        <taxon>Agaricales</taxon>
        <taxon>Marasmiineae</taxon>
        <taxon>Mycenaceae</taxon>
        <taxon>Mycena</taxon>
    </lineage>
</organism>
<dbReference type="SUPFAM" id="SSF52047">
    <property type="entry name" value="RNI-like"/>
    <property type="match status" value="1"/>
</dbReference>
<dbReference type="InterPro" id="IPR032675">
    <property type="entry name" value="LRR_dom_sf"/>
</dbReference>
<dbReference type="EMBL" id="JARJCN010000097">
    <property type="protein sequence ID" value="KAJ7075378.1"/>
    <property type="molecule type" value="Genomic_DNA"/>
</dbReference>